<comment type="caution">
    <text evidence="21">The sequence shown here is derived from an EMBL/GenBank/DDBJ whole genome shotgun (WGS) entry which is preliminary data.</text>
</comment>
<dbReference type="GO" id="GO:0009073">
    <property type="term" value="P:aromatic amino acid family biosynthetic process"/>
    <property type="evidence" value="ECO:0007669"/>
    <property type="project" value="UniProtKB-KW"/>
</dbReference>
<feature type="domain" description="3-dehydroquinate synthase C-terminal" evidence="20">
    <location>
        <begin position="175"/>
        <end position="316"/>
    </location>
</feature>
<evidence type="ECO:0000256" key="7">
    <source>
        <dbReference type="ARBA" id="ARBA00013031"/>
    </source>
</evidence>
<dbReference type="GO" id="GO:0000166">
    <property type="term" value="F:nucleotide binding"/>
    <property type="evidence" value="ECO:0007669"/>
    <property type="project" value="UniProtKB-KW"/>
</dbReference>
<dbReference type="RefSeq" id="WP_002463058.1">
    <property type="nucleotide sequence ID" value="NZ_AEUN01000347.1"/>
</dbReference>
<keyword evidence="16 18" id="KW-0456">Lyase</keyword>
<keyword evidence="13 18" id="KW-0862">Zinc</keyword>
<feature type="binding site" evidence="18">
    <location>
        <position position="178"/>
    </location>
    <ligand>
        <name>Zn(2+)</name>
        <dbReference type="ChEBI" id="CHEBI:29105"/>
    </ligand>
</feature>
<keyword evidence="14 18" id="KW-0520">NAD</keyword>
<dbReference type="InterPro" id="IPR056179">
    <property type="entry name" value="DHQS_C"/>
</dbReference>
<evidence type="ECO:0000256" key="9">
    <source>
        <dbReference type="ARBA" id="ARBA00022490"/>
    </source>
</evidence>
<organism evidence="21 22">
    <name type="scientific">Staphylococcus simiae CCM 7213 = CCUG 51256</name>
    <dbReference type="NCBI Taxonomy" id="911238"/>
    <lineage>
        <taxon>Bacteria</taxon>
        <taxon>Bacillati</taxon>
        <taxon>Bacillota</taxon>
        <taxon>Bacilli</taxon>
        <taxon>Bacillales</taxon>
        <taxon>Staphylococcaceae</taxon>
        <taxon>Staphylococcus</taxon>
    </lineage>
</organism>
<evidence type="ECO:0000256" key="1">
    <source>
        <dbReference type="ARBA" id="ARBA00001393"/>
    </source>
</evidence>
<evidence type="ECO:0000256" key="4">
    <source>
        <dbReference type="ARBA" id="ARBA00004496"/>
    </source>
</evidence>
<evidence type="ECO:0000256" key="2">
    <source>
        <dbReference type="ARBA" id="ARBA00001911"/>
    </source>
</evidence>
<dbReference type="CDD" id="cd08195">
    <property type="entry name" value="DHQS"/>
    <property type="match status" value="1"/>
</dbReference>
<keyword evidence="22" id="KW-1185">Reference proteome</keyword>
<evidence type="ECO:0000256" key="18">
    <source>
        <dbReference type="HAMAP-Rule" id="MF_00110"/>
    </source>
</evidence>
<dbReference type="InterPro" id="IPR050071">
    <property type="entry name" value="Dehydroquinate_synthase"/>
</dbReference>
<keyword evidence="17 18" id="KW-0170">Cobalt</keyword>
<dbReference type="GO" id="GO:0008652">
    <property type="term" value="P:amino acid biosynthetic process"/>
    <property type="evidence" value="ECO:0007669"/>
    <property type="project" value="UniProtKB-KW"/>
</dbReference>
<dbReference type="FunFam" id="3.40.50.1970:FF:000007">
    <property type="entry name" value="Pentafunctional AROM polypeptide"/>
    <property type="match status" value="1"/>
</dbReference>
<feature type="binding site" evidence="18">
    <location>
        <position position="136"/>
    </location>
    <ligand>
        <name>NAD(+)</name>
        <dbReference type="ChEBI" id="CHEBI:57540"/>
    </ligand>
</feature>
<keyword evidence="10 18" id="KW-0028">Amino-acid biosynthesis</keyword>
<dbReference type="Pfam" id="PF24621">
    <property type="entry name" value="DHQS_C"/>
    <property type="match status" value="1"/>
</dbReference>
<evidence type="ECO:0000256" key="3">
    <source>
        <dbReference type="ARBA" id="ARBA00001947"/>
    </source>
</evidence>
<evidence type="ECO:0000256" key="8">
    <source>
        <dbReference type="ARBA" id="ARBA00017684"/>
    </source>
</evidence>
<dbReference type="EMBL" id="AEUN01000347">
    <property type="protein sequence ID" value="EHJ08279.1"/>
    <property type="molecule type" value="Genomic_DNA"/>
</dbReference>
<evidence type="ECO:0000256" key="16">
    <source>
        <dbReference type="ARBA" id="ARBA00023239"/>
    </source>
</evidence>
<dbReference type="GO" id="GO:0009423">
    <property type="term" value="P:chorismate biosynthetic process"/>
    <property type="evidence" value="ECO:0007669"/>
    <property type="project" value="UniProtKB-UniRule"/>
</dbReference>
<accession>G5JHR0</accession>
<evidence type="ECO:0000313" key="22">
    <source>
        <dbReference type="Proteomes" id="UP000005413"/>
    </source>
</evidence>
<dbReference type="Gene3D" id="3.40.50.1970">
    <property type="match status" value="1"/>
</dbReference>
<gene>
    <name evidence="18 21" type="primary">aroB</name>
    <name evidence="21" type="ORF">SS7213T_04961</name>
</gene>
<comment type="caution">
    <text evidence="18">Lacks conserved residue(s) required for the propagation of feature annotation.</text>
</comment>
<feature type="binding site" evidence="18">
    <location>
        <position position="242"/>
    </location>
    <ligand>
        <name>Zn(2+)</name>
        <dbReference type="ChEBI" id="CHEBI:29105"/>
    </ligand>
</feature>
<dbReference type="AlphaFoldDB" id="G5JHR0"/>
<dbReference type="UniPathway" id="UPA00053">
    <property type="reaction ID" value="UER00085"/>
</dbReference>
<dbReference type="GO" id="GO:0005737">
    <property type="term" value="C:cytoplasm"/>
    <property type="evidence" value="ECO:0007669"/>
    <property type="project" value="UniProtKB-SubCell"/>
</dbReference>
<dbReference type="HAMAP" id="MF_00110">
    <property type="entry name" value="DHQ_synthase"/>
    <property type="match status" value="1"/>
</dbReference>
<comment type="pathway">
    <text evidence="5 18">Metabolic intermediate biosynthesis; chorismate biosynthesis; chorismate from D-erythrose 4-phosphate and phosphoenolpyruvate: step 2/7.</text>
</comment>
<feature type="domain" description="3-dehydroquinate synthase N-terminal" evidence="19">
    <location>
        <begin position="62"/>
        <end position="172"/>
    </location>
</feature>
<evidence type="ECO:0000256" key="5">
    <source>
        <dbReference type="ARBA" id="ARBA00004661"/>
    </source>
</evidence>
<evidence type="ECO:0000256" key="12">
    <source>
        <dbReference type="ARBA" id="ARBA00022741"/>
    </source>
</evidence>
<dbReference type="Proteomes" id="UP000005413">
    <property type="component" value="Unassembled WGS sequence"/>
</dbReference>
<evidence type="ECO:0000256" key="15">
    <source>
        <dbReference type="ARBA" id="ARBA00023141"/>
    </source>
</evidence>
<feature type="binding site" evidence="18">
    <location>
        <position position="145"/>
    </location>
    <ligand>
        <name>NAD(+)</name>
        <dbReference type="ChEBI" id="CHEBI:57540"/>
    </ligand>
</feature>
<evidence type="ECO:0000259" key="20">
    <source>
        <dbReference type="Pfam" id="PF24621"/>
    </source>
</evidence>
<feature type="binding site" evidence="18">
    <location>
        <begin position="124"/>
        <end position="125"/>
    </location>
    <ligand>
        <name>NAD(+)</name>
        <dbReference type="ChEBI" id="CHEBI:57540"/>
    </ligand>
</feature>
<comment type="catalytic activity">
    <reaction evidence="1 18">
        <text>7-phospho-2-dehydro-3-deoxy-D-arabino-heptonate = 3-dehydroquinate + phosphate</text>
        <dbReference type="Rhea" id="RHEA:21968"/>
        <dbReference type="ChEBI" id="CHEBI:32364"/>
        <dbReference type="ChEBI" id="CHEBI:43474"/>
        <dbReference type="ChEBI" id="CHEBI:58394"/>
        <dbReference type="EC" id="4.2.3.4"/>
    </reaction>
</comment>
<dbReference type="PANTHER" id="PTHR43622:SF7">
    <property type="entry name" value="3-DEHYDROQUINATE SYNTHASE, CHLOROPLASTIC"/>
    <property type="match status" value="1"/>
</dbReference>
<evidence type="ECO:0000256" key="13">
    <source>
        <dbReference type="ARBA" id="ARBA00022833"/>
    </source>
</evidence>
<comment type="cofactor">
    <cofactor evidence="18">
        <name>Co(2+)</name>
        <dbReference type="ChEBI" id="CHEBI:48828"/>
    </cofactor>
    <cofactor evidence="18">
        <name>Zn(2+)</name>
        <dbReference type="ChEBI" id="CHEBI:29105"/>
    </cofactor>
    <text evidence="18">Binds 1 divalent metal cation per subunit. Can use either Co(2+) or Zn(2+).</text>
</comment>
<keyword evidence="15 18" id="KW-0057">Aromatic amino acid biosynthesis</keyword>
<feature type="binding site" evidence="18">
    <location>
        <begin position="100"/>
        <end position="104"/>
    </location>
    <ligand>
        <name>NAD(+)</name>
        <dbReference type="ChEBI" id="CHEBI:57540"/>
    </ligand>
</feature>
<protein>
    <recommendedName>
        <fullName evidence="8 18">3-dehydroquinate synthase</fullName>
        <shortName evidence="18">DHQS</shortName>
        <ecNumber evidence="7 18">4.2.3.4</ecNumber>
    </recommendedName>
</protein>
<comment type="function">
    <text evidence="18">Catalyzes the conversion of 3-deoxy-D-arabino-heptulosonate 7-phosphate (DAHP) to dehydroquinate (DHQ).</text>
</comment>
<evidence type="ECO:0000256" key="10">
    <source>
        <dbReference type="ARBA" id="ARBA00022605"/>
    </source>
</evidence>
<dbReference type="PIRSF" id="PIRSF001455">
    <property type="entry name" value="DHQ_synth"/>
    <property type="match status" value="1"/>
</dbReference>
<name>G5JHR0_9STAP</name>
<dbReference type="EC" id="4.2.3.4" evidence="7 18"/>
<evidence type="ECO:0000256" key="17">
    <source>
        <dbReference type="ARBA" id="ARBA00023285"/>
    </source>
</evidence>
<dbReference type="PATRIC" id="fig|911238.3.peg.829"/>
<comment type="cofactor">
    <cofactor evidence="3">
        <name>Zn(2+)</name>
        <dbReference type="ChEBI" id="CHEBI:29105"/>
    </cofactor>
</comment>
<keyword evidence="9 18" id="KW-0963">Cytoplasm</keyword>
<comment type="cofactor">
    <cofactor evidence="2 18">
        <name>NAD(+)</name>
        <dbReference type="ChEBI" id="CHEBI:57540"/>
    </cofactor>
</comment>
<comment type="subcellular location">
    <subcellularLocation>
        <location evidence="4 18">Cytoplasm</location>
    </subcellularLocation>
</comment>
<keyword evidence="11 18" id="KW-0479">Metal-binding</keyword>
<dbReference type="SUPFAM" id="SSF56796">
    <property type="entry name" value="Dehydroquinate synthase-like"/>
    <property type="match status" value="1"/>
</dbReference>
<feature type="binding site" evidence="18">
    <location>
        <begin position="163"/>
        <end position="166"/>
    </location>
    <ligand>
        <name>NAD(+)</name>
        <dbReference type="ChEBI" id="CHEBI:57540"/>
    </ligand>
</feature>
<dbReference type="InterPro" id="IPR030960">
    <property type="entry name" value="DHQS/DOIS_N"/>
</dbReference>
<dbReference type="GO" id="GO:0046872">
    <property type="term" value="F:metal ion binding"/>
    <property type="evidence" value="ECO:0007669"/>
    <property type="project" value="UniProtKB-KW"/>
</dbReference>
<evidence type="ECO:0000313" key="21">
    <source>
        <dbReference type="EMBL" id="EHJ08279.1"/>
    </source>
</evidence>
<comment type="similarity">
    <text evidence="6 18">Belongs to the sugar phosphate cyclases superfamily. Dehydroquinate synthase family.</text>
</comment>
<reference evidence="21 22" key="1">
    <citation type="journal article" date="2012" name="BMC Genomics">
        <title>Comparative genomic analysis of the genus Staphylococcus including Staphylococcus aureus and its newly described sister species Staphylococcus simiae.</title>
        <authorList>
            <person name="Suzuki H."/>
            <person name="Lefebure T."/>
            <person name="Pavinski Bitar P."/>
            <person name="Stanhope M.J."/>
        </authorList>
    </citation>
    <scope>NUCLEOTIDE SEQUENCE [LARGE SCALE GENOMIC DNA]</scope>
    <source>
        <strain evidence="21 22">CCM 7213</strain>
    </source>
</reference>
<evidence type="ECO:0000259" key="19">
    <source>
        <dbReference type="Pfam" id="PF01761"/>
    </source>
</evidence>
<dbReference type="OrthoDB" id="9806583at2"/>
<sequence>MKLQTTYPTNNYPIIVEHGAIQQLNRFVSSYDQTFILVDEHVNQLFADKLNELSKLQHIQKVIIPAGEQTKTFKQFEETLEFILSHSITRNTAIVAIGGGATGDFAGYVAASLLRGVAFIQVPTTILAHDSSVGGKVGINSKQGKNLIGAFYRPTAVIYDLNFLQTLPYEEVLSGYAEVYKHALLNGQQATLQLEQHFDSQQSLSQLAGIDQFIINGIKTKLNIVVSDEKEHGVRKHLNLGHTFGHAVEYQHKIPHGHAVMIGIIYQFIVANQLFDSGHDIKHYTDYFLALGYPLTMIKDFDFETLYQYMLRDKKNDEHGVQMVLIKQFNDIAVQHIEESVIHDAFCELQSYFK</sequence>
<dbReference type="Gene3D" id="1.20.1090.10">
    <property type="entry name" value="Dehydroquinate synthase-like - alpha domain"/>
    <property type="match status" value="1"/>
</dbReference>
<keyword evidence="12 18" id="KW-0547">Nucleotide-binding</keyword>
<proteinExistence type="inferred from homology"/>
<evidence type="ECO:0000256" key="11">
    <source>
        <dbReference type="ARBA" id="ARBA00022723"/>
    </source>
</evidence>
<dbReference type="PANTHER" id="PTHR43622">
    <property type="entry name" value="3-DEHYDROQUINATE SYNTHASE"/>
    <property type="match status" value="1"/>
</dbReference>
<dbReference type="GO" id="GO:0003856">
    <property type="term" value="F:3-dehydroquinate synthase activity"/>
    <property type="evidence" value="ECO:0007669"/>
    <property type="project" value="UniProtKB-UniRule"/>
</dbReference>
<dbReference type="InterPro" id="IPR030963">
    <property type="entry name" value="DHQ_synth_fam"/>
</dbReference>
<evidence type="ECO:0000256" key="6">
    <source>
        <dbReference type="ARBA" id="ARBA00005412"/>
    </source>
</evidence>
<dbReference type="NCBIfam" id="TIGR01357">
    <property type="entry name" value="aroB"/>
    <property type="match status" value="1"/>
</dbReference>
<dbReference type="Pfam" id="PF01761">
    <property type="entry name" value="DHQ_synthase"/>
    <property type="match status" value="1"/>
</dbReference>
<dbReference type="InterPro" id="IPR016037">
    <property type="entry name" value="DHQ_synth_AroB"/>
</dbReference>
<evidence type="ECO:0000256" key="14">
    <source>
        <dbReference type="ARBA" id="ARBA00023027"/>
    </source>
</evidence>
<feature type="binding site" evidence="18">
    <location>
        <position position="256"/>
    </location>
    <ligand>
        <name>Zn(2+)</name>
        <dbReference type="ChEBI" id="CHEBI:29105"/>
    </ligand>
</feature>